<organism evidence="2 3">
    <name type="scientific">Micromonospora pattaloongensis</name>
    <dbReference type="NCBI Taxonomy" id="405436"/>
    <lineage>
        <taxon>Bacteria</taxon>
        <taxon>Bacillati</taxon>
        <taxon>Actinomycetota</taxon>
        <taxon>Actinomycetes</taxon>
        <taxon>Micromonosporales</taxon>
        <taxon>Micromonosporaceae</taxon>
        <taxon>Micromonospora</taxon>
    </lineage>
</organism>
<reference evidence="3" key="1">
    <citation type="submission" date="2016-10" db="EMBL/GenBank/DDBJ databases">
        <authorList>
            <person name="Varghese N."/>
            <person name="Submissions S."/>
        </authorList>
    </citation>
    <scope>NUCLEOTIDE SEQUENCE [LARGE SCALE GENOMIC DNA]</scope>
    <source>
        <strain evidence="3">DSM 45245</strain>
    </source>
</reference>
<evidence type="ECO:0000313" key="2">
    <source>
        <dbReference type="EMBL" id="SDZ38289.1"/>
    </source>
</evidence>
<dbReference type="SUPFAM" id="SSF53448">
    <property type="entry name" value="Nucleotide-diphospho-sugar transferases"/>
    <property type="match status" value="1"/>
</dbReference>
<evidence type="ECO:0000313" key="3">
    <source>
        <dbReference type="Proteomes" id="UP000242415"/>
    </source>
</evidence>
<sequence>MSNRDSTTVHAIKRNDWSPLAPPPEFRPTLRVAVVVTGAADRARLDPTLAALRHQSYPADLLDVVVARSTRPPVAGSAAADPERGAVVPAAAGNAFDAAVVAAGAEVIVRLDAGSVPDPEFVAALARWQHVTPDAVSIASPRLVAAAPTADEVAAHCADGALDGLFPAGASTPHAPLVARLEASDQLRAADHLGFLAADGVPYAFHTDRYTPGADPYQGVDIEVAYRLAQAGGVFVPEPRARVWMVAGGPDGDATRHRRAELADLMAYPRDNRPAAGRAWSVPLVTAVVAADGPYELVRTCVDRLLGNDETDLRVLLVGDRWSAAGGGARGSAAGGGDRELRLIAAEYRSEPRVRLVDADPGTGYPSPYLLRVPHHLGVGATTVRALVTTAERWQVGLIRVLPAGAAGAVPGVELWRTDALSRALRTERPGPQLASAVARSHGHRWETGSEYDVVDLTAVPAPQLRSPARVPAAAPVQRRSRETVQVGGARSLAKATVFVTRRYARAARRRIARG</sequence>
<protein>
    <recommendedName>
        <fullName evidence="4">Glycosyl transferase family 2</fullName>
    </recommendedName>
</protein>
<dbReference type="InterPro" id="IPR029044">
    <property type="entry name" value="Nucleotide-diphossugar_trans"/>
</dbReference>
<dbReference type="OrthoDB" id="5168148at2"/>
<gene>
    <name evidence="2" type="ORF">SAMN05444365_11246</name>
</gene>
<evidence type="ECO:0008006" key="4">
    <source>
        <dbReference type="Google" id="ProtNLM"/>
    </source>
</evidence>
<dbReference type="EMBL" id="FNPH01000012">
    <property type="protein sequence ID" value="SDZ38289.1"/>
    <property type="molecule type" value="Genomic_DNA"/>
</dbReference>
<dbReference type="AlphaFoldDB" id="A0A1H3SMD7"/>
<accession>A0A1H3SMD7</accession>
<dbReference type="STRING" id="405436.SAMN05444365_11246"/>
<keyword evidence="3" id="KW-1185">Reference proteome</keyword>
<dbReference type="Proteomes" id="UP000242415">
    <property type="component" value="Unassembled WGS sequence"/>
</dbReference>
<name>A0A1H3SMD7_9ACTN</name>
<dbReference type="RefSeq" id="WP_091561537.1">
    <property type="nucleotide sequence ID" value="NZ_FNPH01000012.1"/>
</dbReference>
<evidence type="ECO:0000256" key="1">
    <source>
        <dbReference type="SAM" id="MobiDB-lite"/>
    </source>
</evidence>
<feature type="region of interest" description="Disordered" evidence="1">
    <location>
        <begin position="1"/>
        <end position="20"/>
    </location>
</feature>
<proteinExistence type="predicted"/>